<dbReference type="EMBL" id="EF678072">
    <property type="protein sequence ID" value="ABR17858.1"/>
    <property type="molecule type" value="mRNA"/>
</dbReference>
<dbReference type="Pfam" id="PF04339">
    <property type="entry name" value="FemAB_like"/>
    <property type="match status" value="1"/>
</dbReference>
<evidence type="ECO:0000313" key="1">
    <source>
        <dbReference type="EMBL" id="ABR17858.1"/>
    </source>
</evidence>
<protein>
    <submittedName>
        <fullName evidence="1">Uncharacterized protein</fullName>
    </submittedName>
</protein>
<dbReference type="AlphaFoldDB" id="B8LQC8"/>
<dbReference type="InterPro" id="IPR016181">
    <property type="entry name" value="Acyl_CoA_acyltransferase"/>
</dbReference>
<name>B8LQC8_PICSI</name>
<sequence>MAAMGCVFRLCRCDSSSHPPVVLQSSWSRPRNIRTGISASGGKSRQRSFTFYVNAIFWRNGQRRQLVEPQERDFLISNEQIMEPTIEGTSNVGDASRKISISVVPSISQVSSEDWDACATGATGHTKLNPFLTHAFLSSLEETGCAVQETGWLPQHIVAVDQDGTVLGVVPLYVKSHSYGEFVFDHSWADAYYRFGSSYNPKLQCCVPFTPVTGQRILVRDTCYKDQIFDKLLIAMKLLTDKFQMSSLHITFPTKEEWEKVSQFGFLQRIGMQYHWKNRDYKSFDDFLMDLKQSKRKTIRQERKKILAQNLRMRRLRGYEIKAHHWDSFYRFYCNTADNKWGRAYLTREFFHMIGSKLGDHVLLVVAEDGEKLVAGALNLIGGDSLFGRLWGCLSEAYYPNLHFEACYYQAIEAAIEWNLSTVEAGAQGEHKVQRGYMPVTTYSCHYIPDKSFKHAIGDFLTRETPQVHIFPY</sequence>
<accession>B8LQC8</accession>
<dbReference type="PANTHER" id="PTHR47017:SF1">
    <property type="entry name" value="ACYL-COA"/>
    <property type="match status" value="1"/>
</dbReference>
<dbReference type="Gene3D" id="3.40.630.30">
    <property type="match status" value="1"/>
</dbReference>
<dbReference type="SUPFAM" id="SSF55729">
    <property type="entry name" value="Acyl-CoA N-acyltransferases (Nat)"/>
    <property type="match status" value="1"/>
</dbReference>
<proteinExistence type="evidence at transcript level"/>
<organism evidence="1">
    <name type="scientific">Picea sitchensis</name>
    <name type="common">Sitka spruce</name>
    <name type="synonym">Pinus sitchensis</name>
    <dbReference type="NCBI Taxonomy" id="3332"/>
    <lineage>
        <taxon>Eukaryota</taxon>
        <taxon>Viridiplantae</taxon>
        <taxon>Streptophyta</taxon>
        <taxon>Embryophyta</taxon>
        <taxon>Tracheophyta</taxon>
        <taxon>Spermatophyta</taxon>
        <taxon>Pinopsida</taxon>
        <taxon>Pinidae</taxon>
        <taxon>Conifers I</taxon>
        <taxon>Pinales</taxon>
        <taxon>Pinaceae</taxon>
        <taxon>Picea</taxon>
    </lineage>
</organism>
<dbReference type="PANTHER" id="PTHR47017">
    <property type="entry name" value="ACYL-COA"/>
    <property type="match status" value="1"/>
</dbReference>
<reference evidence="1" key="1">
    <citation type="submission" date="2007-06" db="EMBL/GenBank/DDBJ databases">
        <title>Full length cDNA sequences from Sitka Spruce (Picea sitchensis).</title>
        <authorList>
            <person name="Ralph S.G."/>
            <person name="Chun H.E."/>
            <person name="Liao N."/>
            <person name="Ali J."/>
            <person name="Reid K."/>
            <person name="Kolosova N."/>
            <person name="Cooper N."/>
            <person name="Cullis C."/>
            <person name="Jancsik S."/>
            <person name="Moore R."/>
            <person name="Mayo M."/>
            <person name="Wagner S."/>
            <person name="Holt R.A."/>
            <person name="Jones S.J.M."/>
            <person name="Marra M.A."/>
            <person name="Ritland C.E."/>
            <person name="Ritland K."/>
            <person name="Bohlmann J."/>
        </authorList>
    </citation>
    <scope>NUCLEOTIDE SEQUENCE</scope>
    <source>
        <tissue evidence="1">Bark</tissue>
    </source>
</reference>
<dbReference type="InterPro" id="IPR007434">
    <property type="entry name" value="FemAB-like"/>
</dbReference>